<dbReference type="PROSITE" id="PS01186">
    <property type="entry name" value="EGF_2"/>
    <property type="match status" value="1"/>
</dbReference>
<feature type="disulfide bond" evidence="4">
    <location>
        <begin position="146"/>
        <end position="155"/>
    </location>
</feature>
<evidence type="ECO:0000313" key="8">
    <source>
        <dbReference type="EMBL" id="ADY48409.1"/>
    </source>
</evidence>
<comment type="caution">
    <text evidence="4">Lacks conserved residue(s) required for the propagation of feature annotation.</text>
</comment>
<evidence type="ECO:0000259" key="7">
    <source>
        <dbReference type="PROSITE" id="PS50026"/>
    </source>
</evidence>
<dbReference type="InterPro" id="IPR051216">
    <property type="entry name" value="Teneurin"/>
</dbReference>
<keyword evidence="5" id="KW-1133">Transmembrane helix</keyword>
<evidence type="ECO:0000256" key="6">
    <source>
        <dbReference type="SAM" id="SignalP"/>
    </source>
</evidence>
<dbReference type="Gene3D" id="2.10.25.10">
    <property type="entry name" value="Laminin"/>
    <property type="match status" value="2"/>
</dbReference>
<feature type="chain" id="PRO_5003265556" evidence="6">
    <location>
        <begin position="19"/>
        <end position="250"/>
    </location>
</feature>
<sequence>MISVTALLLLYLCALAVCQQRHKDKDDAYVDLIALNLITEGCSPDSYYGYGIVDGSLEKCDKYEEAKSGGGEISAEYEEIKCRTLRVHGRMMDGKCECKAGWKGSYCNEYIGCPAGFSLYNSVCTPNACQHNGTIAIGSKQIECICQAPWDGRNCERLACWRMAPKEHERRWRNAGDRCRCADEYDGDNCDQVIACKNDGEVIDGRCECKDSFYGEICEKKCPAGQTCGSMTTNLSLFALPLIFLLIFLR</sequence>
<keyword evidence="1 4" id="KW-0245">EGF-like domain</keyword>
<evidence type="ECO:0000256" key="1">
    <source>
        <dbReference type="ARBA" id="ARBA00022536"/>
    </source>
</evidence>
<evidence type="ECO:0000256" key="3">
    <source>
        <dbReference type="ARBA" id="ARBA00023157"/>
    </source>
</evidence>
<proteinExistence type="evidence at transcript level"/>
<keyword evidence="5" id="KW-0812">Transmembrane</keyword>
<dbReference type="SUPFAM" id="SSF57196">
    <property type="entry name" value="EGF/Laminin"/>
    <property type="match status" value="1"/>
</dbReference>
<organism evidence="8">
    <name type="scientific">Ascaris suum</name>
    <name type="common">Pig roundworm</name>
    <name type="synonym">Ascaris lumbricoides</name>
    <dbReference type="NCBI Taxonomy" id="6253"/>
    <lineage>
        <taxon>Eukaryota</taxon>
        <taxon>Metazoa</taxon>
        <taxon>Ecdysozoa</taxon>
        <taxon>Nematoda</taxon>
        <taxon>Chromadorea</taxon>
        <taxon>Rhabditida</taxon>
        <taxon>Spirurina</taxon>
        <taxon>Ascaridomorpha</taxon>
        <taxon>Ascaridoidea</taxon>
        <taxon>Ascarididae</taxon>
        <taxon>Ascaris</taxon>
    </lineage>
</organism>
<evidence type="ECO:0000256" key="2">
    <source>
        <dbReference type="ARBA" id="ARBA00022737"/>
    </source>
</evidence>
<dbReference type="EMBL" id="JI180081">
    <property type="protein sequence ID" value="ADY48409.1"/>
    <property type="molecule type" value="mRNA"/>
</dbReference>
<evidence type="ECO:0000256" key="5">
    <source>
        <dbReference type="SAM" id="Phobius"/>
    </source>
</evidence>
<dbReference type="PROSITE" id="PS00022">
    <property type="entry name" value="EGF_1"/>
    <property type="match status" value="2"/>
</dbReference>
<keyword evidence="6" id="KW-0732">Signal</keyword>
<reference evidence="8" key="1">
    <citation type="journal article" date="2011" name="Genome Res.">
        <title>Deep small RNA sequencing from the nematode Ascaris reveals conservation, functional diversification, and novel developmental profiles.</title>
        <authorList>
            <person name="Wang J."/>
            <person name="Czech B."/>
            <person name="Crunk A."/>
            <person name="Wallace A."/>
            <person name="Mitreva M."/>
            <person name="Hannon G.J."/>
            <person name="Davis R.E."/>
        </authorList>
    </citation>
    <scope>NUCLEOTIDE SEQUENCE</scope>
</reference>
<dbReference type="InterPro" id="IPR000742">
    <property type="entry name" value="EGF"/>
</dbReference>
<protein>
    <submittedName>
        <fullName evidence="8">EGF-like domain-containing protein</fullName>
    </submittedName>
</protein>
<dbReference type="PANTHER" id="PTHR11219:SF69">
    <property type="entry name" value="TENEURIN-A"/>
    <property type="match status" value="1"/>
</dbReference>
<evidence type="ECO:0000256" key="4">
    <source>
        <dbReference type="PROSITE-ProRule" id="PRU00076"/>
    </source>
</evidence>
<dbReference type="PANTHER" id="PTHR11219">
    <property type="entry name" value="TENEURIN AND N-ACETYLGLUCOSAMINE-1-PHOSPHODIESTER ALPHA-N-ACETYLGLUCOSAMINIDASE"/>
    <property type="match status" value="1"/>
</dbReference>
<accession>F1LE55</accession>
<dbReference type="Pfam" id="PF23106">
    <property type="entry name" value="EGF_Teneurin"/>
    <property type="match status" value="1"/>
</dbReference>
<name>F1LE55_ASCSU</name>
<dbReference type="PROSITE" id="PS50026">
    <property type="entry name" value="EGF_3"/>
    <property type="match status" value="1"/>
</dbReference>
<dbReference type="GO" id="GO:0008045">
    <property type="term" value="P:motor neuron axon guidance"/>
    <property type="evidence" value="ECO:0007669"/>
    <property type="project" value="TreeGrafter"/>
</dbReference>
<dbReference type="AlphaFoldDB" id="F1LE55"/>
<keyword evidence="3 4" id="KW-1015">Disulfide bond</keyword>
<feature type="transmembrane region" description="Helical" evidence="5">
    <location>
        <begin position="231"/>
        <end position="249"/>
    </location>
</feature>
<feature type="signal peptide" evidence="6">
    <location>
        <begin position="1"/>
        <end position="18"/>
    </location>
</feature>
<keyword evidence="2" id="KW-0677">Repeat</keyword>
<feature type="domain" description="EGF-like" evidence="7">
    <location>
        <begin position="120"/>
        <end position="156"/>
    </location>
</feature>
<keyword evidence="5" id="KW-0472">Membrane</keyword>